<comment type="caution">
    <text evidence="1">The sequence shown here is derived from an EMBL/GenBank/DDBJ whole genome shotgun (WGS) entry which is preliminary data.</text>
</comment>
<organism evidence="1 2">
    <name type="scientific">Petrolisthes cinctipes</name>
    <name type="common">Flat porcelain crab</name>
    <dbReference type="NCBI Taxonomy" id="88211"/>
    <lineage>
        <taxon>Eukaryota</taxon>
        <taxon>Metazoa</taxon>
        <taxon>Ecdysozoa</taxon>
        <taxon>Arthropoda</taxon>
        <taxon>Crustacea</taxon>
        <taxon>Multicrustacea</taxon>
        <taxon>Malacostraca</taxon>
        <taxon>Eumalacostraca</taxon>
        <taxon>Eucarida</taxon>
        <taxon>Decapoda</taxon>
        <taxon>Pleocyemata</taxon>
        <taxon>Anomura</taxon>
        <taxon>Galatheoidea</taxon>
        <taxon>Porcellanidae</taxon>
        <taxon>Petrolisthes</taxon>
    </lineage>
</organism>
<dbReference type="AlphaFoldDB" id="A0AAE1G7B2"/>
<dbReference type="Proteomes" id="UP001286313">
    <property type="component" value="Unassembled WGS sequence"/>
</dbReference>
<evidence type="ECO:0000313" key="2">
    <source>
        <dbReference type="Proteomes" id="UP001286313"/>
    </source>
</evidence>
<proteinExistence type="predicted"/>
<name>A0AAE1G7B2_PETCI</name>
<dbReference type="EMBL" id="JAWQEG010000631">
    <property type="protein sequence ID" value="KAK3887430.1"/>
    <property type="molecule type" value="Genomic_DNA"/>
</dbReference>
<gene>
    <name evidence="1" type="ORF">Pcinc_008466</name>
</gene>
<keyword evidence="2" id="KW-1185">Reference proteome</keyword>
<evidence type="ECO:0000313" key="1">
    <source>
        <dbReference type="EMBL" id="KAK3887430.1"/>
    </source>
</evidence>
<accession>A0AAE1G7B2</accession>
<protein>
    <submittedName>
        <fullName evidence="1">Uncharacterized protein</fullName>
    </submittedName>
</protein>
<reference evidence="1" key="1">
    <citation type="submission" date="2023-10" db="EMBL/GenBank/DDBJ databases">
        <title>Genome assemblies of two species of porcelain crab, Petrolisthes cinctipes and Petrolisthes manimaculis (Anomura: Porcellanidae).</title>
        <authorList>
            <person name="Angst P."/>
        </authorList>
    </citation>
    <scope>NUCLEOTIDE SEQUENCE</scope>
    <source>
        <strain evidence="1">PB745_01</strain>
        <tissue evidence="1">Gill</tissue>
    </source>
</reference>
<sequence>MTSSSSSKCPVFPIHIPVFFHIHTTIQHRSLVIFIEVFQSHSKSLYSFTSIISFHIIHSLSPHSCFLLHPTFPSTSTLSFHIHSPPPHSSFPLHPLSTSTFQFPSTSTFSLHIHTLPPHSCFPLHPLSPSTFTLYLHIPVSLYIHPLPPHMQSSSTSPSPVYASHTWLITQYILSSTLSADPPTCQSATKSRVPEPVLGEECQCQN</sequence>